<reference evidence="2 3" key="1">
    <citation type="journal article" date="2008" name="Nature">
        <title>The genome of Laccaria bicolor provides insights into mycorrhizal symbiosis.</title>
        <authorList>
            <person name="Martin F."/>
            <person name="Aerts A."/>
            <person name="Ahren D."/>
            <person name="Brun A."/>
            <person name="Danchin E.G.J."/>
            <person name="Duchaussoy F."/>
            <person name="Gibon J."/>
            <person name="Kohler A."/>
            <person name="Lindquist E."/>
            <person name="Pereda V."/>
            <person name="Salamov A."/>
            <person name="Shapiro H.J."/>
            <person name="Wuyts J."/>
            <person name="Blaudez D."/>
            <person name="Buee M."/>
            <person name="Brokstein P."/>
            <person name="Canbaeck B."/>
            <person name="Cohen D."/>
            <person name="Courty P.E."/>
            <person name="Coutinho P.M."/>
            <person name="Delaruelle C."/>
            <person name="Detter J.C."/>
            <person name="Deveau A."/>
            <person name="DiFazio S."/>
            <person name="Duplessis S."/>
            <person name="Fraissinet-Tachet L."/>
            <person name="Lucic E."/>
            <person name="Frey-Klett P."/>
            <person name="Fourrey C."/>
            <person name="Feussner I."/>
            <person name="Gay G."/>
            <person name="Grimwood J."/>
            <person name="Hoegger P.J."/>
            <person name="Jain P."/>
            <person name="Kilaru S."/>
            <person name="Labbe J."/>
            <person name="Lin Y.C."/>
            <person name="Legue V."/>
            <person name="Le Tacon F."/>
            <person name="Marmeisse R."/>
            <person name="Melayah D."/>
            <person name="Montanini B."/>
            <person name="Muratet M."/>
            <person name="Nehls U."/>
            <person name="Niculita-Hirzel H."/>
            <person name="Oudot-Le Secq M.P."/>
            <person name="Peter M."/>
            <person name="Quesneville H."/>
            <person name="Rajashekar B."/>
            <person name="Reich M."/>
            <person name="Rouhier N."/>
            <person name="Schmutz J."/>
            <person name="Yin T."/>
            <person name="Chalot M."/>
            <person name="Henrissat B."/>
            <person name="Kuees U."/>
            <person name="Lucas S."/>
            <person name="Van de Peer Y."/>
            <person name="Podila G.K."/>
            <person name="Polle A."/>
            <person name="Pukkila P.J."/>
            <person name="Richardson P.M."/>
            <person name="Rouze P."/>
            <person name="Sanders I.R."/>
            <person name="Stajich J.E."/>
            <person name="Tunlid A."/>
            <person name="Tuskan G."/>
            <person name="Grigoriev I.V."/>
        </authorList>
    </citation>
    <scope>NUCLEOTIDE SEQUENCE [LARGE SCALE GENOMIC DNA]</scope>
    <source>
        <strain evidence="3">S238N-H82 / ATCC MYA-4686</strain>
    </source>
</reference>
<dbReference type="RefSeq" id="XP_001879106.1">
    <property type="nucleotide sequence ID" value="XM_001879071.1"/>
</dbReference>
<sequence length="123" mass="12951">MSLISAGAGSIQYNSVGPGNQIIHNREEGIKITINFGNGHAHTTDPHNNAVGNESSIHTTRNTDPEVVIDHNASATNAPNCMSEDPEADQPDVTVSGQWGPEDALNMAQGKSNFLPTGSPEHP</sequence>
<gene>
    <name evidence="2" type="ORF">LACBIDRAFT_325465</name>
</gene>
<dbReference type="Proteomes" id="UP000001194">
    <property type="component" value="Unassembled WGS sequence"/>
</dbReference>
<evidence type="ECO:0000313" key="2">
    <source>
        <dbReference type="EMBL" id="EDR10656.1"/>
    </source>
</evidence>
<feature type="compositionally biased region" description="Polar residues" evidence="1">
    <location>
        <begin position="46"/>
        <end position="59"/>
    </location>
</feature>
<feature type="region of interest" description="Disordered" evidence="1">
    <location>
        <begin position="36"/>
        <end position="59"/>
    </location>
</feature>
<dbReference type="HOGENOM" id="CLU_2015663_0_0_1"/>
<protein>
    <submittedName>
        <fullName evidence="2">Predicted protein</fullName>
    </submittedName>
</protein>
<dbReference type="KEGG" id="lbc:LACBIDRAFT_325465"/>
<organism evidence="3">
    <name type="scientific">Laccaria bicolor (strain S238N-H82 / ATCC MYA-4686)</name>
    <name type="common">Bicoloured deceiver</name>
    <name type="synonym">Laccaria laccata var. bicolor</name>
    <dbReference type="NCBI Taxonomy" id="486041"/>
    <lineage>
        <taxon>Eukaryota</taxon>
        <taxon>Fungi</taxon>
        <taxon>Dikarya</taxon>
        <taxon>Basidiomycota</taxon>
        <taxon>Agaricomycotina</taxon>
        <taxon>Agaricomycetes</taxon>
        <taxon>Agaricomycetidae</taxon>
        <taxon>Agaricales</taxon>
        <taxon>Agaricineae</taxon>
        <taxon>Hydnangiaceae</taxon>
        <taxon>Laccaria</taxon>
    </lineage>
</organism>
<dbReference type="InParanoid" id="B0D509"/>
<dbReference type="EMBL" id="DS547097">
    <property type="protein sequence ID" value="EDR10656.1"/>
    <property type="molecule type" value="Genomic_DNA"/>
</dbReference>
<evidence type="ECO:0000313" key="3">
    <source>
        <dbReference type="Proteomes" id="UP000001194"/>
    </source>
</evidence>
<dbReference type="AlphaFoldDB" id="B0D509"/>
<dbReference type="GeneID" id="6074556"/>
<feature type="region of interest" description="Disordered" evidence="1">
    <location>
        <begin position="75"/>
        <end position="123"/>
    </location>
</feature>
<name>B0D509_LACBS</name>
<keyword evidence="3" id="KW-1185">Reference proteome</keyword>
<proteinExistence type="predicted"/>
<evidence type="ECO:0000256" key="1">
    <source>
        <dbReference type="SAM" id="MobiDB-lite"/>
    </source>
</evidence>
<accession>B0D509</accession>